<dbReference type="OrthoDB" id="27842at2759"/>
<dbReference type="GO" id="GO:0031146">
    <property type="term" value="P:SCF-dependent proteasomal ubiquitin-dependent protein catabolic process"/>
    <property type="evidence" value="ECO:0007669"/>
    <property type="project" value="TreeGrafter"/>
</dbReference>
<dbReference type="EMBL" id="AMQN01007200">
    <property type="status" value="NOT_ANNOTATED_CDS"/>
    <property type="molecule type" value="Genomic_DNA"/>
</dbReference>
<reference evidence="4" key="1">
    <citation type="submission" date="2012-12" db="EMBL/GenBank/DDBJ databases">
        <authorList>
            <person name="Hellsten U."/>
            <person name="Grimwood J."/>
            <person name="Chapman J.A."/>
            <person name="Shapiro H."/>
            <person name="Aerts A."/>
            <person name="Otillar R.P."/>
            <person name="Terry A.Y."/>
            <person name="Boore J.L."/>
            <person name="Simakov O."/>
            <person name="Marletaz F."/>
            <person name="Cho S.-J."/>
            <person name="Edsinger-Gonzales E."/>
            <person name="Havlak P."/>
            <person name="Kuo D.-H."/>
            <person name="Larsson T."/>
            <person name="Lv J."/>
            <person name="Arendt D."/>
            <person name="Savage R."/>
            <person name="Osoegawa K."/>
            <person name="de Jong P."/>
            <person name="Lindberg D.R."/>
            <person name="Seaver E.C."/>
            <person name="Weisblat D.A."/>
            <person name="Putnam N.H."/>
            <person name="Grigoriev I.V."/>
            <person name="Rokhsar D.S."/>
        </authorList>
    </citation>
    <scope>NUCLEOTIDE SEQUENCE</scope>
    <source>
        <strain evidence="4">I ESC-2004</strain>
    </source>
</reference>
<dbReference type="STRING" id="283909.R7USW2"/>
<dbReference type="Gene3D" id="3.80.10.10">
    <property type="entry name" value="Ribonuclease Inhibitor"/>
    <property type="match status" value="2"/>
</dbReference>
<dbReference type="InterPro" id="IPR006553">
    <property type="entry name" value="Leu-rich_rpt_Cys-con_subtyp"/>
</dbReference>
<dbReference type="SUPFAM" id="SSF52047">
    <property type="entry name" value="RNI-like"/>
    <property type="match status" value="2"/>
</dbReference>
<dbReference type="InterPro" id="IPR057207">
    <property type="entry name" value="FBXL15_LRR"/>
</dbReference>
<dbReference type="EnsemblMetazoa" id="CapteT224967">
    <property type="protein sequence ID" value="CapteP224967"/>
    <property type="gene ID" value="CapteG224967"/>
</dbReference>
<evidence type="ECO:0000259" key="1">
    <source>
        <dbReference type="Pfam" id="PF25372"/>
    </source>
</evidence>
<accession>R7USW2</accession>
<dbReference type="Pfam" id="PF25372">
    <property type="entry name" value="DUF7885"/>
    <property type="match status" value="1"/>
</dbReference>
<reference evidence="3" key="3">
    <citation type="submission" date="2015-06" db="UniProtKB">
        <authorList>
            <consortium name="EnsemblMetazoa"/>
        </authorList>
    </citation>
    <scope>IDENTIFICATION</scope>
</reference>
<dbReference type="PANTHER" id="PTHR13318">
    <property type="entry name" value="PARTNER OF PAIRED, ISOFORM B-RELATED"/>
    <property type="match status" value="1"/>
</dbReference>
<dbReference type="Proteomes" id="UP000014760">
    <property type="component" value="Unassembled WGS sequence"/>
</dbReference>
<dbReference type="InterPro" id="IPR032675">
    <property type="entry name" value="LRR_dom_sf"/>
</dbReference>
<organism evidence="2">
    <name type="scientific">Capitella teleta</name>
    <name type="common">Polychaete worm</name>
    <dbReference type="NCBI Taxonomy" id="283909"/>
    <lineage>
        <taxon>Eukaryota</taxon>
        <taxon>Metazoa</taxon>
        <taxon>Spiralia</taxon>
        <taxon>Lophotrochozoa</taxon>
        <taxon>Annelida</taxon>
        <taxon>Polychaeta</taxon>
        <taxon>Sedentaria</taxon>
        <taxon>Scolecida</taxon>
        <taxon>Capitellidae</taxon>
        <taxon>Capitella</taxon>
    </lineage>
</organism>
<name>R7USW2_CAPTE</name>
<evidence type="ECO:0000313" key="3">
    <source>
        <dbReference type="EnsemblMetazoa" id="CapteP224967"/>
    </source>
</evidence>
<dbReference type="GO" id="GO:0019005">
    <property type="term" value="C:SCF ubiquitin ligase complex"/>
    <property type="evidence" value="ECO:0007669"/>
    <property type="project" value="TreeGrafter"/>
</dbReference>
<evidence type="ECO:0000313" key="2">
    <source>
        <dbReference type="EMBL" id="ELU07002.1"/>
    </source>
</evidence>
<dbReference type="HOGENOM" id="CLU_617123_0_0_1"/>
<sequence length="444" mass="48505">MKRLLDLCLTCVGDHLDRLCRPGTFLAPRHKELLLESLCNHDKLTPSYLLSVTYNLFSPALKTIDFSRSSQVTDDLLQLLHSSKCQLLNLTIHGCPKVTDKGILAVTKGQVALRCLELRKLPKLTGAGLSNICSVDLERLCMYGCNRITSSGLSAISKTFCALSSLDLSFCSQLESSPDALLELPTSLMEFSLGGIQLKDEDLFIRILTRLPLLSEIRLYGVPAVSDYSIAQILNVIGAQLRLIDLGGPTTSVPLTDAGLGAISEHCGQLSSLSLSLLRSITGHSLLPMFRNADKARCLTSLIIRCTKFEAEVLLAVALNCSSLTRLDMAGMAHVDDDIVRAFAEHCRQLTYVGLKGCHQVTDEAVILMARNLPLTVLVLSGLNLLTDSCVYALANSCPQLEQLFVSGCSRVSRETVLWLTRQCLPRVYYEHNVPNPQGRGADS</sequence>
<dbReference type="AlphaFoldDB" id="R7USW2"/>
<dbReference type="SMART" id="SM00367">
    <property type="entry name" value="LRR_CC"/>
    <property type="match status" value="9"/>
</dbReference>
<keyword evidence="4" id="KW-1185">Reference proteome</keyword>
<evidence type="ECO:0000313" key="4">
    <source>
        <dbReference type="Proteomes" id="UP000014760"/>
    </source>
</evidence>
<gene>
    <name evidence="2" type="ORF">CAPTEDRAFT_224967</name>
</gene>
<protein>
    <recommendedName>
        <fullName evidence="1">F-box/LRR-repeat protein 15-like leucin rich repeat domain-containing protein</fullName>
    </recommendedName>
</protein>
<reference evidence="2 4" key="2">
    <citation type="journal article" date="2013" name="Nature">
        <title>Insights into bilaterian evolution from three spiralian genomes.</title>
        <authorList>
            <person name="Simakov O."/>
            <person name="Marletaz F."/>
            <person name="Cho S.J."/>
            <person name="Edsinger-Gonzales E."/>
            <person name="Havlak P."/>
            <person name="Hellsten U."/>
            <person name="Kuo D.H."/>
            <person name="Larsson T."/>
            <person name="Lv J."/>
            <person name="Arendt D."/>
            <person name="Savage R."/>
            <person name="Osoegawa K."/>
            <person name="de Jong P."/>
            <person name="Grimwood J."/>
            <person name="Chapman J.A."/>
            <person name="Shapiro H."/>
            <person name="Aerts A."/>
            <person name="Otillar R.P."/>
            <person name="Terry A.Y."/>
            <person name="Boore J.L."/>
            <person name="Grigoriev I.V."/>
            <person name="Lindberg D.R."/>
            <person name="Seaver E.C."/>
            <person name="Weisblat D.A."/>
            <person name="Putnam N.H."/>
            <person name="Rokhsar D.S."/>
        </authorList>
    </citation>
    <scope>NUCLEOTIDE SEQUENCE</scope>
    <source>
        <strain evidence="2 4">I ESC-2004</strain>
    </source>
</reference>
<dbReference type="EMBL" id="KB300220">
    <property type="protein sequence ID" value="ELU07002.1"/>
    <property type="molecule type" value="Genomic_DNA"/>
</dbReference>
<feature type="domain" description="F-box/LRR-repeat protein 15-like leucin rich repeat" evidence="1">
    <location>
        <begin position="62"/>
        <end position="186"/>
    </location>
</feature>
<dbReference type="OMA" id="CPELEWI"/>
<proteinExistence type="predicted"/>